<gene>
    <name evidence="3" type="ORF">H8705_06655</name>
</gene>
<evidence type="ECO:0000313" key="4">
    <source>
        <dbReference type="Proteomes" id="UP000623678"/>
    </source>
</evidence>
<dbReference type="AlphaFoldDB" id="A0A926EMU9"/>
<dbReference type="RefSeq" id="WP_262395045.1">
    <property type="nucleotide sequence ID" value="NZ_JACRTD010000004.1"/>
</dbReference>
<proteinExistence type="predicted"/>
<sequence length="162" mass="18960">MEIERKFLIDGFPDLQELRREKMHQGYLCSSPVVRIRSTQTHSSQEFVLCFKGKGTLAREEIELPISEDIFVRLKALLPMPLVQKDHRVYSLEGGHLLECNLVDEGEQTQFYYAEVEFSTVEEANAFVPPAFLGREVTWEPEYSMSHYWSRKLAKRQENTEE</sequence>
<dbReference type="PANTHER" id="PTHR40114:SF1">
    <property type="entry name" value="SLR0698 PROTEIN"/>
    <property type="match status" value="1"/>
</dbReference>
<accession>A0A926EMU9</accession>
<dbReference type="SUPFAM" id="SSF55154">
    <property type="entry name" value="CYTH-like phosphatases"/>
    <property type="match status" value="1"/>
</dbReference>
<dbReference type="CDD" id="cd07761">
    <property type="entry name" value="CYTH-like_CthTTM-like"/>
    <property type="match status" value="1"/>
</dbReference>
<evidence type="ECO:0000313" key="3">
    <source>
        <dbReference type="EMBL" id="MBC8585260.1"/>
    </source>
</evidence>
<evidence type="ECO:0000256" key="1">
    <source>
        <dbReference type="PIRSR" id="PIRSR016487-1"/>
    </source>
</evidence>
<dbReference type="PANTHER" id="PTHR40114">
    <property type="entry name" value="SLR0698 PROTEIN"/>
    <property type="match status" value="1"/>
</dbReference>
<dbReference type="Gene3D" id="2.40.320.10">
    <property type="entry name" value="Hypothetical Protein Pfu-838710-001"/>
    <property type="match status" value="1"/>
</dbReference>
<keyword evidence="4" id="KW-1185">Reference proteome</keyword>
<protein>
    <submittedName>
        <fullName evidence="3">CYTH domain-containing protein</fullName>
    </submittedName>
</protein>
<dbReference type="InterPro" id="IPR012042">
    <property type="entry name" value="NeuTTM/CthTTM-like"/>
</dbReference>
<dbReference type="InterPro" id="IPR023577">
    <property type="entry name" value="CYTH_domain"/>
</dbReference>
<dbReference type="EMBL" id="JACRTD010000004">
    <property type="protein sequence ID" value="MBC8585260.1"/>
    <property type="molecule type" value="Genomic_DNA"/>
</dbReference>
<comment type="caution">
    <text evidence="3">The sequence shown here is derived from an EMBL/GenBank/DDBJ whole genome shotgun (WGS) entry which is preliminary data.</text>
</comment>
<organism evidence="3 4">
    <name type="scientific">Youxingia wuxianensis</name>
    <dbReference type="NCBI Taxonomy" id="2763678"/>
    <lineage>
        <taxon>Bacteria</taxon>
        <taxon>Bacillati</taxon>
        <taxon>Bacillota</taxon>
        <taxon>Clostridia</taxon>
        <taxon>Eubacteriales</taxon>
        <taxon>Oscillospiraceae</taxon>
        <taxon>Youxingia</taxon>
    </lineage>
</organism>
<evidence type="ECO:0000259" key="2">
    <source>
        <dbReference type="Pfam" id="PF01928"/>
    </source>
</evidence>
<feature type="active site" description="Proton acceptor" evidence="1">
    <location>
        <position position="27"/>
    </location>
</feature>
<dbReference type="InterPro" id="IPR033469">
    <property type="entry name" value="CYTH-like_dom_sf"/>
</dbReference>
<dbReference type="Proteomes" id="UP000623678">
    <property type="component" value="Unassembled WGS sequence"/>
</dbReference>
<name>A0A926EMU9_9FIRM</name>
<dbReference type="Pfam" id="PF01928">
    <property type="entry name" value="CYTH"/>
    <property type="match status" value="1"/>
</dbReference>
<dbReference type="PIRSF" id="PIRSF016487">
    <property type="entry name" value="CYTH_UCP016487"/>
    <property type="match status" value="1"/>
</dbReference>
<reference evidence="3" key="1">
    <citation type="submission" date="2020-08" db="EMBL/GenBank/DDBJ databases">
        <title>Genome public.</title>
        <authorList>
            <person name="Liu C."/>
            <person name="Sun Q."/>
        </authorList>
    </citation>
    <scope>NUCLEOTIDE SEQUENCE</scope>
    <source>
        <strain evidence="3">NSJ-64</strain>
    </source>
</reference>
<feature type="domain" description="CYTH" evidence="2">
    <location>
        <begin position="2"/>
        <end position="119"/>
    </location>
</feature>